<dbReference type="PIRSF" id="PIRSF000401">
    <property type="entry name" value="RPL11_MTase"/>
    <property type="match status" value="1"/>
</dbReference>
<dbReference type="AlphaFoldDB" id="A0A926D0J9"/>
<dbReference type="GO" id="GO:0032259">
    <property type="term" value="P:methylation"/>
    <property type="evidence" value="ECO:0007669"/>
    <property type="project" value="UniProtKB-KW"/>
</dbReference>
<evidence type="ECO:0000256" key="5">
    <source>
        <dbReference type="ARBA" id="ARBA00022691"/>
    </source>
</evidence>
<dbReference type="HAMAP" id="MF_00735">
    <property type="entry name" value="Methyltr_PrmA"/>
    <property type="match status" value="1"/>
</dbReference>
<feature type="binding site" evidence="6">
    <location>
        <position position="259"/>
    </location>
    <ligand>
        <name>S-adenosyl-L-methionine</name>
        <dbReference type="ChEBI" id="CHEBI:59789"/>
    </ligand>
</feature>
<dbReference type="Gene3D" id="3.40.50.150">
    <property type="entry name" value="Vaccinia Virus protein VP39"/>
    <property type="match status" value="1"/>
</dbReference>
<dbReference type="EC" id="2.1.1.-" evidence="6"/>
<dbReference type="InterPro" id="IPR029063">
    <property type="entry name" value="SAM-dependent_MTases_sf"/>
</dbReference>
<dbReference type="GO" id="GO:0008276">
    <property type="term" value="F:protein methyltransferase activity"/>
    <property type="evidence" value="ECO:0007669"/>
    <property type="project" value="UniProtKB-UniRule"/>
</dbReference>
<keyword evidence="7" id="KW-0689">Ribosomal protein</keyword>
<evidence type="ECO:0000256" key="6">
    <source>
        <dbReference type="HAMAP-Rule" id="MF_00735"/>
    </source>
</evidence>
<dbReference type="Pfam" id="PF06325">
    <property type="entry name" value="PrmA"/>
    <property type="match status" value="1"/>
</dbReference>
<keyword evidence="5 6" id="KW-0949">S-adenosyl-L-methionine</keyword>
<name>A0A926D0J9_9FIRM</name>
<dbReference type="Proteomes" id="UP000654279">
    <property type="component" value="Unassembled WGS sequence"/>
</dbReference>
<organism evidence="7 8">
    <name type="scientific">Luoshenia tenuis</name>
    <dbReference type="NCBI Taxonomy" id="2763654"/>
    <lineage>
        <taxon>Bacteria</taxon>
        <taxon>Bacillati</taxon>
        <taxon>Bacillota</taxon>
        <taxon>Clostridia</taxon>
        <taxon>Christensenellales</taxon>
        <taxon>Christensenellaceae</taxon>
        <taxon>Luoshenia</taxon>
    </lineage>
</organism>
<keyword evidence="4 6" id="KW-0808">Transferase</keyword>
<evidence type="ECO:0000256" key="2">
    <source>
        <dbReference type="ARBA" id="ARBA00022490"/>
    </source>
</evidence>
<dbReference type="PANTHER" id="PTHR43648:SF1">
    <property type="entry name" value="ELECTRON TRANSFER FLAVOPROTEIN BETA SUBUNIT LYSINE METHYLTRANSFERASE"/>
    <property type="match status" value="1"/>
</dbReference>
<sequence>MDWLRISVFTTARGMDLVCAALSAVGIDQVELLEGAEQIGEFLQEVSEQWDFADPRALQQGDGRPCVRIYAPDSADGEQTLQKVRSRMAWLQGQDVGVDLGELMVEVQKVHEEDWANNWKKYYKPLPIGKRLLIKPEWETVADDEGRIVLEMNPGMVFGTGTHQTTQLCLMALEKRVKPGMQVLDLGCGSGILSIAALLLGAGHATAVDIDPIAEDIAYENAAMNGIGKDRYTVKIGNILQDKALIQEVGEGYPIVVANIIADVIIGLTHIVPDKLAPGGCLIASGIIKDRAVEVCEAIRAAGLTVKEQLVKDEWVAIVAEKTI</sequence>
<dbReference type="InterPro" id="IPR004498">
    <property type="entry name" value="Ribosomal_PrmA_MeTrfase"/>
</dbReference>
<feature type="binding site" evidence="6">
    <location>
        <position position="187"/>
    </location>
    <ligand>
        <name>S-adenosyl-L-methionine</name>
        <dbReference type="ChEBI" id="CHEBI:59789"/>
    </ligand>
</feature>
<dbReference type="RefSeq" id="WP_249285056.1">
    <property type="nucleotide sequence ID" value="NZ_JACRSO010000002.1"/>
</dbReference>
<accession>A0A926D0J9</accession>
<keyword evidence="3 6" id="KW-0489">Methyltransferase</keyword>
<evidence type="ECO:0000313" key="8">
    <source>
        <dbReference type="Proteomes" id="UP000654279"/>
    </source>
</evidence>
<comment type="function">
    <text evidence="6">Methylates ribosomal protein L11.</text>
</comment>
<comment type="caution">
    <text evidence="7">The sequence shown here is derived from an EMBL/GenBank/DDBJ whole genome shotgun (WGS) entry which is preliminary data.</text>
</comment>
<keyword evidence="8" id="KW-1185">Reference proteome</keyword>
<gene>
    <name evidence="6 7" type="primary">prmA</name>
    <name evidence="7" type="ORF">H8699_07070</name>
</gene>
<protein>
    <recommendedName>
        <fullName evidence="6">Ribosomal protein L11 methyltransferase</fullName>
        <shortName evidence="6">L11 Mtase</shortName>
        <ecNumber evidence="6">2.1.1.-</ecNumber>
    </recommendedName>
</protein>
<reference evidence="7" key="1">
    <citation type="submission" date="2020-08" db="EMBL/GenBank/DDBJ databases">
        <title>Genome public.</title>
        <authorList>
            <person name="Liu C."/>
            <person name="Sun Q."/>
        </authorList>
    </citation>
    <scope>NUCLEOTIDE SEQUENCE</scope>
    <source>
        <strain evidence="7">NSJ-44</strain>
    </source>
</reference>
<dbReference type="InterPro" id="IPR050078">
    <property type="entry name" value="Ribosomal_L11_MeTrfase_PrmA"/>
</dbReference>
<dbReference type="GO" id="GO:0005840">
    <property type="term" value="C:ribosome"/>
    <property type="evidence" value="ECO:0007669"/>
    <property type="project" value="UniProtKB-KW"/>
</dbReference>
<comment type="subcellular location">
    <subcellularLocation>
        <location evidence="6">Cytoplasm</location>
    </subcellularLocation>
</comment>
<evidence type="ECO:0000256" key="3">
    <source>
        <dbReference type="ARBA" id="ARBA00022603"/>
    </source>
</evidence>
<dbReference type="CDD" id="cd02440">
    <property type="entry name" value="AdoMet_MTases"/>
    <property type="match status" value="1"/>
</dbReference>
<keyword evidence="2 6" id="KW-0963">Cytoplasm</keyword>
<dbReference type="SUPFAM" id="SSF53335">
    <property type="entry name" value="S-adenosyl-L-methionine-dependent methyltransferases"/>
    <property type="match status" value="1"/>
</dbReference>
<feature type="binding site" evidence="6">
    <location>
        <position position="209"/>
    </location>
    <ligand>
        <name>S-adenosyl-L-methionine</name>
        <dbReference type="ChEBI" id="CHEBI:59789"/>
    </ligand>
</feature>
<dbReference type="PANTHER" id="PTHR43648">
    <property type="entry name" value="ELECTRON TRANSFER FLAVOPROTEIN BETA SUBUNIT LYSINE METHYLTRANSFERASE"/>
    <property type="match status" value="1"/>
</dbReference>
<proteinExistence type="inferred from homology"/>
<dbReference type="NCBIfam" id="TIGR00406">
    <property type="entry name" value="prmA"/>
    <property type="match status" value="1"/>
</dbReference>
<dbReference type="EMBL" id="JACRSO010000002">
    <property type="protein sequence ID" value="MBC8529186.1"/>
    <property type="molecule type" value="Genomic_DNA"/>
</dbReference>
<feature type="binding site" evidence="6">
    <location>
        <position position="166"/>
    </location>
    <ligand>
        <name>S-adenosyl-L-methionine</name>
        <dbReference type="ChEBI" id="CHEBI:59789"/>
    </ligand>
</feature>
<evidence type="ECO:0000256" key="4">
    <source>
        <dbReference type="ARBA" id="ARBA00022679"/>
    </source>
</evidence>
<comment type="catalytic activity">
    <reaction evidence="6">
        <text>L-lysyl-[protein] + 3 S-adenosyl-L-methionine = N(6),N(6),N(6)-trimethyl-L-lysyl-[protein] + 3 S-adenosyl-L-homocysteine + 3 H(+)</text>
        <dbReference type="Rhea" id="RHEA:54192"/>
        <dbReference type="Rhea" id="RHEA-COMP:9752"/>
        <dbReference type="Rhea" id="RHEA-COMP:13826"/>
        <dbReference type="ChEBI" id="CHEBI:15378"/>
        <dbReference type="ChEBI" id="CHEBI:29969"/>
        <dbReference type="ChEBI" id="CHEBI:57856"/>
        <dbReference type="ChEBI" id="CHEBI:59789"/>
        <dbReference type="ChEBI" id="CHEBI:61961"/>
    </reaction>
</comment>
<evidence type="ECO:0000313" key="7">
    <source>
        <dbReference type="EMBL" id="MBC8529186.1"/>
    </source>
</evidence>
<dbReference type="GO" id="GO:0005737">
    <property type="term" value="C:cytoplasm"/>
    <property type="evidence" value="ECO:0007669"/>
    <property type="project" value="UniProtKB-SubCell"/>
</dbReference>
<evidence type="ECO:0000256" key="1">
    <source>
        <dbReference type="ARBA" id="ARBA00009741"/>
    </source>
</evidence>
<keyword evidence="7" id="KW-0687">Ribonucleoprotein</keyword>
<comment type="similarity">
    <text evidence="1 6">Belongs to the methyltransferase superfamily. PrmA family.</text>
</comment>